<feature type="transmembrane region" description="Helical" evidence="13">
    <location>
        <begin position="118"/>
        <end position="140"/>
    </location>
</feature>
<gene>
    <name evidence="14" type="ORF">ET471_15050</name>
</gene>
<dbReference type="GO" id="GO:0015252">
    <property type="term" value="F:proton channel activity"/>
    <property type="evidence" value="ECO:0007669"/>
    <property type="project" value="InterPro"/>
</dbReference>
<evidence type="ECO:0000256" key="5">
    <source>
        <dbReference type="ARBA" id="ARBA00022692"/>
    </source>
</evidence>
<evidence type="ECO:0000256" key="8">
    <source>
        <dbReference type="ARBA" id="ARBA00022989"/>
    </source>
</evidence>
<evidence type="ECO:0000256" key="9">
    <source>
        <dbReference type="ARBA" id="ARBA00023065"/>
    </source>
</evidence>
<feature type="transmembrane region" description="Helical" evidence="13">
    <location>
        <begin position="185"/>
        <end position="204"/>
    </location>
</feature>
<evidence type="ECO:0000256" key="3">
    <source>
        <dbReference type="ARBA" id="ARBA00022448"/>
    </source>
</evidence>
<dbReference type="InterPro" id="IPR010617">
    <property type="entry name" value="TMEM175-like"/>
</dbReference>
<evidence type="ECO:0000256" key="11">
    <source>
        <dbReference type="ARBA" id="ARBA00023303"/>
    </source>
</evidence>
<dbReference type="OrthoDB" id="7626281at2"/>
<protein>
    <submittedName>
        <fullName evidence="14">DUF1211 domain-containing protein</fullName>
    </submittedName>
</protein>
<evidence type="ECO:0000313" key="14">
    <source>
        <dbReference type="EMBL" id="QAY71189.1"/>
    </source>
</evidence>
<evidence type="ECO:0000313" key="15">
    <source>
        <dbReference type="Proteomes" id="UP000292118"/>
    </source>
</evidence>
<feature type="transmembrane region" description="Helical" evidence="13">
    <location>
        <begin position="161"/>
        <end position="179"/>
    </location>
</feature>
<keyword evidence="8 13" id="KW-1133">Transmembrane helix</keyword>
<feature type="transmembrane region" description="Helical" evidence="13">
    <location>
        <begin position="88"/>
        <end position="106"/>
    </location>
</feature>
<evidence type="ECO:0000256" key="2">
    <source>
        <dbReference type="ARBA" id="ARBA00006920"/>
    </source>
</evidence>
<evidence type="ECO:0000256" key="6">
    <source>
        <dbReference type="ARBA" id="ARBA00022826"/>
    </source>
</evidence>
<keyword evidence="4" id="KW-0633">Potassium transport</keyword>
<evidence type="ECO:0000256" key="13">
    <source>
        <dbReference type="SAM" id="Phobius"/>
    </source>
</evidence>
<accession>A0A4P6FA75</accession>
<evidence type="ECO:0000256" key="1">
    <source>
        <dbReference type="ARBA" id="ARBA00004141"/>
    </source>
</evidence>
<keyword evidence="3" id="KW-0813">Transport</keyword>
<feature type="transmembrane region" description="Helical" evidence="13">
    <location>
        <begin position="19"/>
        <end position="37"/>
    </location>
</feature>
<keyword evidence="15" id="KW-1185">Reference proteome</keyword>
<dbReference type="GO" id="GO:0016020">
    <property type="term" value="C:membrane"/>
    <property type="evidence" value="ECO:0007669"/>
    <property type="project" value="UniProtKB-SubCell"/>
</dbReference>
<keyword evidence="6" id="KW-0631">Potassium channel</keyword>
<evidence type="ECO:0000256" key="7">
    <source>
        <dbReference type="ARBA" id="ARBA00022958"/>
    </source>
</evidence>
<evidence type="ECO:0000256" key="10">
    <source>
        <dbReference type="ARBA" id="ARBA00023136"/>
    </source>
</evidence>
<keyword evidence="5 13" id="KW-0812">Transmembrane</keyword>
<keyword evidence="10 13" id="KW-0472">Membrane</keyword>
<proteinExistence type="inferred from homology"/>
<dbReference type="AlphaFoldDB" id="A0A4P6FA75"/>
<sequence length="224" mass="24379">MSEPVAARPGLGTFRRLEFFTDGVFAIVMTIMVLEVDVPRGPAGELWAQIGERVPELATYALAFVTLGALWFGNRTQGEQLERADHPLTWLVLTLLLTVALVPFSAAMLGHEPTARPAVVFFGAHLTVVYVVHALVWTYASGRAHLLRPGLPDGYRRRSRRYSWLPAGGYAAATLLGLAAPVVGLVGFLLVPAWLVSGLFYRGLGRLHDHEARASRAVAGQEAR</sequence>
<evidence type="ECO:0000256" key="4">
    <source>
        <dbReference type="ARBA" id="ARBA00022538"/>
    </source>
</evidence>
<keyword evidence="11" id="KW-0407">Ion channel</keyword>
<keyword evidence="7" id="KW-0630">Potassium</keyword>
<comment type="catalytic activity">
    <reaction evidence="12">
        <text>K(+)(in) = K(+)(out)</text>
        <dbReference type="Rhea" id="RHEA:29463"/>
        <dbReference type="ChEBI" id="CHEBI:29103"/>
    </reaction>
</comment>
<reference evidence="14 15" key="1">
    <citation type="submission" date="2019-01" db="EMBL/GenBank/DDBJ databases">
        <title>Genome sequencing of strain FW10M-9.</title>
        <authorList>
            <person name="Heo J."/>
            <person name="Kim S.-J."/>
            <person name="Kim J.-S."/>
            <person name="Hong S.-B."/>
            <person name="Kwon S.-W."/>
        </authorList>
    </citation>
    <scope>NUCLEOTIDE SEQUENCE [LARGE SCALE GENOMIC DNA]</scope>
    <source>
        <strain evidence="14 15">FW10M-9</strain>
    </source>
</reference>
<keyword evidence="9" id="KW-0406">Ion transport</keyword>
<dbReference type="PANTHER" id="PTHR31462:SF5">
    <property type="entry name" value="ENDOSOMAL_LYSOSOMAL PROTON CHANNEL TMEM175"/>
    <property type="match status" value="1"/>
</dbReference>
<dbReference type="GO" id="GO:0005267">
    <property type="term" value="F:potassium channel activity"/>
    <property type="evidence" value="ECO:0007669"/>
    <property type="project" value="UniProtKB-KW"/>
</dbReference>
<dbReference type="RefSeq" id="WP_129189619.1">
    <property type="nucleotide sequence ID" value="NZ_CP035493.1"/>
</dbReference>
<dbReference type="EMBL" id="CP035493">
    <property type="protein sequence ID" value="QAY71189.1"/>
    <property type="molecule type" value="Genomic_DNA"/>
</dbReference>
<feature type="transmembrane region" description="Helical" evidence="13">
    <location>
        <begin position="57"/>
        <end position="76"/>
    </location>
</feature>
<dbReference type="PANTHER" id="PTHR31462">
    <property type="entry name" value="ENDOSOMAL/LYSOSOMAL POTASSIUM CHANNEL TMEM175"/>
    <property type="match status" value="1"/>
</dbReference>
<dbReference type="Pfam" id="PF06736">
    <property type="entry name" value="TMEM175"/>
    <property type="match status" value="1"/>
</dbReference>
<organism evidence="14 15">
    <name type="scientific">Xylanimonas protaetiae</name>
    <dbReference type="NCBI Taxonomy" id="2509457"/>
    <lineage>
        <taxon>Bacteria</taxon>
        <taxon>Bacillati</taxon>
        <taxon>Actinomycetota</taxon>
        <taxon>Actinomycetes</taxon>
        <taxon>Micrococcales</taxon>
        <taxon>Promicromonosporaceae</taxon>
        <taxon>Xylanimonas</taxon>
    </lineage>
</organism>
<dbReference type="Proteomes" id="UP000292118">
    <property type="component" value="Chromosome"/>
</dbReference>
<comment type="subcellular location">
    <subcellularLocation>
        <location evidence="1">Membrane</location>
        <topology evidence="1">Multi-pass membrane protein</topology>
    </subcellularLocation>
</comment>
<name>A0A4P6FA75_9MICO</name>
<evidence type="ECO:0000256" key="12">
    <source>
        <dbReference type="ARBA" id="ARBA00034430"/>
    </source>
</evidence>
<dbReference type="KEGG" id="xya:ET471_15050"/>
<comment type="similarity">
    <text evidence="2">Belongs to the TMEM175 family.</text>
</comment>